<feature type="domain" description="Helicase C-terminal" evidence="7">
    <location>
        <begin position="271"/>
        <end position="447"/>
    </location>
</feature>
<dbReference type="InterPro" id="IPR027417">
    <property type="entry name" value="P-loop_NTPase"/>
</dbReference>
<keyword evidence="10" id="KW-1185">Reference proteome</keyword>
<dbReference type="EC" id="5.6.2.4" evidence="5"/>
<gene>
    <name evidence="9" type="ORF">L210DRAFT_3389099</name>
    <name evidence="8" type="ORF">L210DRAFT_3424589</name>
</gene>
<dbReference type="GO" id="GO:0003676">
    <property type="term" value="F:nucleic acid binding"/>
    <property type="evidence" value="ECO:0007669"/>
    <property type="project" value="InterPro"/>
</dbReference>
<dbReference type="PROSITE" id="PS51192">
    <property type="entry name" value="HELICASE_ATP_BIND_1"/>
    <property type="match status" value="1"/>
</dbReference>
<dbReference type="PROSITE" id="PS51194">
    <property type="entry name" value="HELICASE_CTER"/>
    <property type="match status" value="1"/>
</dbReference>
<dbReference type="SUPFAM" id="SSF52540">
    <property type="entry name" value="P-loop containing nucleoside triphosphate hydrolases"/>
    <property type="match status" value="1"/>
</dbReference>
<dbReference type="Pfam" id="PF00271">
    <property type="entry name" value="Helicase_C"/>
    <property type="match status" value="1"/>
</dbReference>
<comment type="caution">
    <text evidence="8">The sequence shown here is derived from an EMBL/GenBank/DDBJ whole genome shotgun (WGS) entry which is preliminary data.</text>
</comment>
<name>A0AAD4G7J9_BOLED</name>
<dbReference type="GO" id="GO:0016787">
    <property type="term" value="F:hydrolase activity"/>
    <property type="evidence" value="ECO:0007669"/>
    <property type="project" value="UniProtKB-KW"/>
</dbReference>
<comment type="catalytic activity">
    <reaction evidence="4">
        <text>Couples ATP hydrolysis with the unwinding of duplex DNA by translocating in the 3'-5' direction.</text>
        <dbReference type="EC" id="5.6.2.4"/>
    </reaction>
</comment>
<keyword evidence="2" id="KW-0547">Nucleotide-binding</keyword>
<keyword evidence="3" id="KW-0067">ATP-binding</keyword>
<dbReference type="GO" id="GO:0005694">
    <property type="term" value="C:chromosome"/>
    <property type="evidence" value="ECO:0007669"/>
    <property type="project" value="TreeGrafter"/>
</dbReference>
<dbReference type="AlphaFoldDB" id="A0AAD4G7J9"/>
<reference evidence="8" key="1">
    <citation type="submission" date="2019-10" db="EMBL/GenBank/DDBJ databases">
        <authorList>
            <consortium name="DOE Joint Genome Institute"/>
            <person name="Kuo A."/>
            <person name="Miyauchi S."/>
            <person name="Kiss E."/>
            <person name="Drula E."/>
            <person name="Kohler A."/>
            <person name="Sanchez-Garcia M."/>
            <person name="Andreopoulos B."/>
            <person name="Barry K.W."/>
            <person name="Bonito G."/>
            <person name="Buee M."/>
            <person name="Carver A."/>
            <person name="Chen C."/>
            <person name="Cichocki N."/>
            <person name="Clum A."/>
            <person name="Culley D."/>
            <person name="Crous P.W."/>
            <person name="Fauchery L."/>
            <person name="Girlanda M."/>
            <person name="Hayes R."/>
            <person name="Keri Z."/>
            <person name="LaButti K."/>
            <person name="Lipzen A."/>
            <person name="Lombard V."/>
            <person name="Magnuson J."/>
            <person name="Maillard F."/>
            <person name="Morin E."/>
            <person name="Murat C."/>
            <person name="Nolan M."/>
            <person name="Ohm R."/>
            <person name="Pangilinan J."/>
            <person name="Pereira M."/>
            <person name="Perotto S."/>
            <person name="Peter M."/>
            <person name="Riley R."/>
            <person name="Sitrit Y."/>
            <person name="Stielow B."/>
            <person name="Szollosi G."/>
            <person name="Zifcakova L."/>
            <person name="Stursova M."/>
            <person name="Spatafora J.W."/>
            <person name="Tedersoo L."/>
            <person name="Vaario L.-M."/>
            <person name="Yamada A."/>
            <person name="Yan M."/>
            <person name="Wang P."/>
            <person name="Xu J."/>
            <person name="Bruns T."/>
            <person name="Baldrian P."/>
            <person name="Vilgalys R."/>
            <person name="Henrissat B."/>
            <person name="Grigoriev I.V."/>
            <person name="Hibbett D."/>
            <person name="Nagy L.G."/>
            <person name="Martin F.M."/>
        </authorList>
    </citation>
    <scope>NUCLEOTIDE SEQUENCE</scope>
    <source>
        <strain evidence="8">BED1</strain>
    </source>
</reference>
<evidence type="ECO:0000256" key="2">
    <source>
        <dbReference type="ARBA" id="ARBA00022741"/>
    </source>
</evidence>
<dbReference type="InterPro" id="IPR011545">
    <property type="entry name" value="DEAD/DEAH_box_helicase_dom"/>
</dbReference>
<evidence type="ECO:0000313" key="10">
    <source>
        <dbReference type="Proteomes" id="UP001194468"/>
    </source>
</evidence>
<dbReference type="Proteomes" id="UP001194468">
    <property type="component" value="Unassembled WGS sequence"/>
</dbReference>
<dbReference type="PANTHER" id="PTHR13710:SF154">
    <property type="entry name" value="RECQ HELICASE, PUTATIVE (AFU_ORTHOLOGUE AFUA_6G14720)-RELATED"/>
    <property type="match status" value="1"/>
</dbReference>
<dbReference type="GO" id="GO:0005737">
    <property type="term" value="C:cytoplasm"/>
    <property type="evidence" value="ECO:0007669"/>
    <property type="project" value="TreeGrafter"/>
</dbReference>
<dbReference type="SMART" id="SM00490">
    <property type="entry name" value="HELICc"/>
    <property type="match status" value="1"/>
</dbReference>
<evidence type="ECO:0000313" key="8">
    <source>
        <dbReference type="EMBL" id="KAF8421117.1"/>
    </source>
</evidence>
<accession>A0AAD4G7J9</accession>
<sequence>MADTLPYDRLPRSYLATLSDNEKIDALRACLIIWILTQGTIVPRDFQIRASLAMLQRRDSVITAGTGSGKTLCLLIPMLLRPESMSITISPLKRLQTTQVLECQKYNITTIAINEDTPNDAKLWEMIRTGKYQHLIVSPEQLGMYNGHLPRLARLIRQDQSFNKKISRVHVDEAHNIYTAGLAHHGEDAFRPAYGKLGEFRILLPKGTPFQALSATLPHHILAAVKEQLLITSDCLEMKLSSNRPNITYATLPLVGGLRNFRNFDILLPHEFHPPMIIPKTLIFHDCKQDATNAATYVDARLPHHLQNLGIVKHYHSDMSPEYLQQTFEDFSSPDGTCRILHATAGASTGLDIRGVLIVIQYGICKNMAEAAQRAGRAVRDQGLHGLYLTMIEPWALELSLAGEDGQISDPDKPYAGIVKKTSSKPDRTGYASLRFAQSKTCLRKLFAEYLNDQSLEALSYSARWCCDRHNNSFNLQSFFHGEVHTSDAEVSAAGTTMKRKRTQLRAMAERQSLLDTLVSWRERAHAEDPYRGVWPAARLLNNNGLELLSKTHPNDITSPSDLVALLQESDEWGSEYSTEIFAIIKQFDQAKRPQTSQPGSYEMRAVKRPKQTGMVKPIMYTFVPVQTPESFASM</sequence>
<evidence type="ECO:0000256" key="3">
    <source>
        <dbReference type="ARBA" id="ARBA00022840"/>
    </source>
</evidence>
<feature type="domain" description="Helicase ATP-binding" evidence="6">
    <location>
        <begin position="51"/>
        <end position="235"/>
    </location>
</feature>
<dbReference type="Gene3D" id="3.40.50.300">
    <property type="entry name" value="P-loop containing nucleotide triphosphate hydrolases"/>
    <property type="match status" value="2"/>
</dbReference>
<dbReference type="InterPro" id="IPR001650">
    <property type="entry name" value="Helicase_C-like"/>
</dbReference>
<evidence type="ECO:0000313" key="9">
    <source>
        <dbReference type="EMBL" id="KAF8449419.1"/>
    </source>
</evidence>
<proteinExistence type="inferred from homology"/>
<reference evidence="8" key="2">
    <citation type="journal article" date="2020" name="Nat. Commun.">
        <title>Large-scale genome sequencing of mycorrhizal fungi provides insights into the early evolution of symbiotic traits.</title>
        <authorList>
            <person name="Miyauchi S."/>
            <person name="Kiss E."/>
            <person name="Kuo A."/>
            <person name="Drula E."/>
            <person name="Kohler A."/>
            <person name="Sanchez-Garcia M."/>
            <person name="Morin E."/>
            <person name="Andreopoulos B."/>
            <person name="Barry K.W."/>
            <person name="Bonito G."/>
            <person name="Buee M."/>
            <person name="Carver A."/>
            <person name="Chen C."/>
            <person name="Cichocki N."/>
            <person name="Clum A."/>
            <person name="Culley D."/>
            <person name="Crous P.W."/>
            <person name="Fauchery L."/>
            <person name="Girlanda M."/>
            <person name="Hayes R.D."/>
            <person name="Keri Z."/>
            <person name="LaButti K."/>
            <person name="Lipzen A."/>
            <person name="Lombard V."/>
            <person name="Magnuson J."/>
            <person name="Maillard F."/>
            <person name="Murat C."/>
            <person name="Nolan M."/>
            <person name="Ohm R.A."/>
            <person name="Pangilinan J."/>
            <person name="Pereira M.F."/>
            <person name="Perotto S."/>
            <person name="Peter M."/>
            <person name="Pfister S."/>
            <person name="Riley R."/>
            <person name="Sitrit Y."/>
            <person name="Stielow J.B."/>
            <person name="Szollosi G."/>
            <person name="Zifcakova L."/>
            <person name="Stursova M."/>
            <person name="Spatafora J.W."/>
            <person name="Tedersoo L."/>
            <person name="Vaario L.M."/>
            <person name="Yamada A."/>
            <person name="Yan M."/>
            <person name="Wang P."/>
            <person name="Xu J."/>
            <person name="Bruns T."/>
            <person name="Baldrian P."/>
            <person name="Vilgalys R."/>
            <person name="Dunand C."/>
            <person name="Henrissat B."/>
            <person name="Grigoriev I.V."/>
            <person name="Hibbett D."/>
            <person name="Nagy L.G."/>
            <person name="Martin F.M."/>
        </authorList>
    </citation>
    <scope>NUCLEOTIDE SEQUENCE</scope>
    <source>
        <strain evidence="8">BED1</strain>
    </source>
</reference>
<dbReference type="GO" id="GO:0009378">
    <property type="term" value="F:four-way junction helicase activity"/>
    <property type="evidence" value="ECO:0007669"/>
    <property type="project" value="TreeGrafter"/>
</dbReference>
<dbReference type="SMART" id="SM00487">
    <property type="entry name" value="DEXDc"/>
    <property type="match status" value="1"/>
</dbReference>
<dbReference type="EMBL" id="WHUW01000003">
    <property type="protein sequence ID" value="KAF8449419.1"/>
    <property type="molecule type" value="Genomic_DNA"/>
</dbReference>
<dbReference type="EMBL" id="WHUW01000146">
    <property type="protein sequence ID" value="KAF8421117.1"/>
    <property type="molecule type" value="Genomic_DNA"/>
</dbReference>
<keyword evidence="8" id="KW-0378">Hydrolase</keyword>
<evidence type="ECO:0000259" key="6">
    <source>
        <dbReference type="PROSITE" id="PS51192"/>
    </source>
</evidence>
<dbReference type="GO" id="GO:0043138">
    <property type="term" value="F:3'-5' DNA helicase activity"/>
    <property type="evidence" value="ECO:0007669"/>
    <property type="project" value="UniProtKB-EC"/>
</dbReference>
<dbReference type="InterPro" id="IPR014001">
    <property type="entry name" value="Helicase_ATP-bd"/>
</dbReference>
<evidence type="ECO:0000256" key="4">
    <source>
        <dbReference type="ARBA" id="ARBA00034617"/>
    </source>
</evidence>
<evidence type="ECO:0000256" key="5">
    <source>
        <dbReference type="ARBA" id="ARBA00034808"/>
    </source>
</evidence>
<comment type="similarity">
    <text evidence="1">Belongs to the helicase family. RecQ subfamily.</text>
</comment>
<organism evidence="8 10">
    <name type="scientific">Boletus edulis BED1</name>
    <dbReference type="NCBI Taxonomy" id="1328754"/>
    <lineage>
        <taxon>Eukaryota</taxon>
        <taxon>Fungi</taxon>
        <taxon>Dikarya</taxon>
        <taxon>Basidiomycota</taxon>
        <taxon>Agaricomycotina</taxon>
        <taxon>Agaricomycetes</taxon>
        <taxon>Agaricomycetidae</taxon>
        <taxon>Boletales</taxon>
        <taxon>Boletineae</taxon>
        <taxon>Boletaceae</taxon>
        <taxon>Boletoideae</taxon>
        <taxon>Boletus</taxon>
    </lineage>
</organism>
<evidence type="ECO:0000256" key="1">
    <source>
        <dbReference type="ARBA" id="ARBA00005446"/>
    </source>
</evidence>
<dbReference type="Pfam" id="PF00270">
    <property type="entry name" value="DEAD"/>
    <property type="match status" value="1"/>
</dbReference>
<protein>
    <recommendedName>
        <fullName evidence="5">DNA 3'-5' helicase</fullName>
        <ecNumber evidence="5">5.6.2.4</ecNumber>
    </recommendedName>
</protein>
<dbReference type="GO" id="GO:0005524">
    <property type="term" value="F:ATP binding"/>
    <property type="evidence" value="ECO:0007669"/>
    <property type="project" value="UniProtKB-KW"/>
</dbReference>
<dbReference type="PANTHER" id="PTHR13710">
    <property type="entry name" value="DNA HELICASE RECQ FAMILY MEMBER"/>
    <property type="match status" value="1"/>
</dbReference>
<evidence type="ECO:0000259" key="7">
    <source>
        <dbReference type="PROSITE" id="PS51194"/>
    </source>
</evidence>
<dbReference type="GO" id="GO:0000724">
    <property type="term" value="P:double-strand break repair via homologous recombination"/>
    <property type="evidence" value="ECO:0007669"/>
    <property type="project" value="TreeGrafter"/>
</dbReference>